<feature type="compositionally biased region" description="Low complexity" evidence="1">
    <location>
        <begin position="384"/>
        <end position="401"/>
    </location>
</feature>
<feature type="region of interest" description="Disordered" evidence="1">
    <location>
        <begin position="371"/>
        <end position="410"/>
    </location>
</feature>
<dbReference type="PANTHER" id="PTHR43941:SF1">
    <property type="entry name" value="STRUCTURAL MAINTENANCE OF CHROMOSOMES PROTEIN 2"/>
    <property type="match status" value="1"/>
</dbReference>
<protein>
    <submittedName>
        <fullName evidence="2">Uncharacterized protein</fullName>
    </submittedName>
</protein>
<keyword evidence="3" id="KW-1185">Reference proteome</keyword>
<dbReference type="Proteomes" id="UP001156102">
    <property type="component" value="Unassembled WGS sequence"/>
</dbReference>
<gene>
    <name evidence="2" type="ORF">NK662_20535</name>
</gene>
<name>A0AA41X8M2_9BACI</name>
<sequence>MKLKKKYKYVTVEGIDNMYLDACLLLQVGKEQLVKALVDEKMVLLKAKLTPSKMKKLRKEDMIREVSRFAADSHSLHSWLTAFAEKAFEYIQDTHMDGEAAGSDEFFVRVEELLESGELPYFTYVAWLRMHEEHHERIKPVLEQFGQEYEADTGLRLPEDFGTVYEKEADELEEQIADAILMLSKLKEQVKKKSYKAQYEEEQQKRVQLETQLANLEREQKNLSESLKTKEQAAAKKDKEINQLKKSLETGAKQLDRSNKEAGQLSKEVGAMRPKLEALEQQNQQYEKELARAKAAKEQALRSQEERLLNQFRSEKSQALEARGQQLEELQLENEKLHKLLEEHQSLQRKLAETEDENAALQKQLAYYTESLKKQEESPKAAEAENPAAVQPPVQPAVSMPDSHEDDFDELELFISRIGRNDPKQV</sequence>
<reference evidence="2" key="1">
    <citation type="submission" date="2022-07" db="EMBL/GenBank/DDBJ databases">
        <authorList>
            <person name="Li W.-J."/>
            <person name="Deng Q.-Q."/>
        </authorList>
    </citation>
    <scope>NUCLEOTIDE SEQUENCE</scope>
    <source>
        <strain evidence="2">SYSU M60031</strain>
    </source>
</reference>
<comment type="caution">
    <text evidence="2">The sequence shown here is derived from an EMBL/GenBank/DDBJ whole genome shotgun (WGS) entry which is preliminary data.</text>
</comment>
<organism evidence="2 3">
    <name type="scientific">Ectobacillus ponti</name>
    <dbReference type="NCBI Taxonomy" id="2961894"/>
    <lineage>
        <taxon>Bacteria</taxon>
        <taxon>Bacillati</taxon>
        <taxon>Bacillota</taxon>
        <taxon>Bacilli</taxon>
        <taxon>Bacillales</taxon>
        <taxon>Bacillaceae</taxon>
        <taxon>Ectobacillus</taxon>
    </lineage>
</organism>
<feature type="region of interest" description="Disordered" evidence="1">
    <location>
        <begin position="220"/>
        <end position="275"/>
    </location>
</feature>
<evidence type="ECO:0000256" key="1">
    <source>
        <dbReference type="SAM" id="MobiDB-lite"/>
    </source>
</evidence>
<dbReference type="GO" id="GO:0000796">
    <property type="term" value="C:condensin complex"/>
    <property type="evidence" value="ECO:0007669"/>
    <property type="project" value="TreeGrafter"/>
</dbReference>
<proteinExistence type="predicted"/>
<evidence type="ECO:0000313" key="3">
    <source>
        <dbReference type="Proteomes" id="UP001156102"/>
    </source>
</evidence>
<dbReference type="GO" id="GO:0000785">
    <property type="term" value="C:chromatin"/>
    <property type="evidence" value="ECO:0007669"/>
    <property type="project" value="TreeGrafter"/>
</dbReference>
<dbReference type="GO" id="GO:0000793">
    <property type="term" value="C:condensed chromosome"/>
    <property type="evidence" value="ECO:0007669"/>
    <property type="project" value="TreeGrafter"/>
</dbReference>
<accession>A0AA41X8M2</accession>
<dbReference type="GO" id="GO:0003682">
    <property type="term" value="F:chromatin binding"/>
    <property type="evidence" value="ECO:0007669"/>
    <property type="project" value="TreeGrafter"/>
</dbReference>
<feature type="compositionally biased region" description="Basic and acidic residues" evidence="1">
    <location>
        <begin position="220"/>
        <end position="260"/>
    </location>
</feature>
<dbReference type="PANTHER" id="PTHR43941">
    <property type="entry name" value="STRUCTURAL MAINTENANCE OF CHROMOSOMES PROTEIN 2"/>
    <property type="match status" value="1"/>
</dbReference>
<evidence type="ECO:0000313" key="2">
    <source>
        <dbReference type="EMBL" id="MCP8970911.1"/>
    </source>
</evidence>
<feature type="compositionally biased region" description="Basic and acidic residues" evidence="1">
    <location>
        <begin position="371"/>
        <end position="383"/>
    </location>
</feature>
<dbReference type="AlphaFoldDB" id="A0AA41X8M2"/>
<dbReference type="RefSeq" id="WP_254760838.1">
    <property type="nucleotide sequence ID" value="NZ_JANCLT010000016.1"/>
</dbReference>
<dbReference type="EMBL" id="JANCLT010000016">
    <property type="protein sequence ID" value="MCP8970911.1"/>
    <property type="molecule type" value="Genomic_DNA"/>
</dbReference>